<protein>
    <recommendedName>
        <fullName evidence="2">Hemerythrin-like domain-containing protein</fullName>
    </recommendedName>
</protein>
<dbReference type="EMBL" id="BOMV01000091">
    <property type="protein sequence ID" value="GIF00850.1"/>
    <property type="molecule type" value="Genomic_DNA"/>
</dbReference>
<accession>A0A919K8Y3</accession>
<sequence>MFDPLDHSGIPVDHHGRHWHELDVEPIDTRATDPSTLRRISMVAAVEANAEHFDRQFANRVQDVDARRSLGSLGAATAQRRQHIAGVRPSTHSAAEDAIDREQAAFEMAGWAARNEPEPDRSSAYRQQAWQHLERLRRYAEFGGRARLPWASQIADEVDRLWPPQLTTPDRGRTPSAPAAQPLSLLHDWMVQGANRWAARHRPRPWQGGWEALVVQESAGCYLYYAFMVEEDDRRFRPMWELHLHMQLAYLQTASNMLRRYSARDAHEVIGEGLPEPVTLRTDRTSAWIHNPDRQERARSARRSRGRTRPDRGQDVLELLTAHHARTNRMFDSAARSTGDDARMAFGELAQLIAVHEIAEERIIHPLIRRLRPDDHLADRLVDEESRISDALSDAVRAAAHGHLDDTLGGLRDMVTTHSRGEEHDEFPQLRRTVPLHERREMGRAVRAAEAAAAEAGPRDPAWAEPRALAQTADRVRDALAGFS</sequence>
<dbReference type="Pfam" id="PF01814">
    <property type="entry name" value="Hemerythrin"/>
    <property type="match status" value="1"/>
</dbReference>
<evidence type="ECO:0000259" key="2">
    <source>
        <dbReference type="Pfam" id="PF01814"/>
    </source>
</evidence>
<evidence type="ECO:0000256" key="1">
    <source>
        <dbReference type="SAM" id="MobiDB-lite"/>
    </source>
</evidence>
<evidence type="ECO:0000313" key="4">
    <source>
        <dbReference type="Proteomes" id="UP000636960"/>
    </source>
</evidence>
<feature type="region of interest" description="Disordered" evidence="1">
    <location>
        <begin position="74"/>
        <end position="94"/>
    </location>
</feature>
<dbReference type="Proteomes" id="UP000636960">
    <property type="component" value="Unassembled WGS sequence"/>
</dbReference>
<organism evidence="3 4">
    <name type="scientific">Paractinoplanes rishiriensis</name>
    <dbReference type="NCBI Taxonomy" id="1050105"/>
    <lineage>
        <taxon>Bacteria</taxon>
        <taxon>Bacillati</taxon>
        <taxon>Actinomycetota</taxon>
        <taxon>Actinomycetes</taxon>
        <taxon>Micromonosporales</taxon>
        <taxon>Micromonosporaceae</taxon>
        <taxon>Paractinoplanes</taxon>
    </lineage>
</organism>
<dbReference type="RefSeq" id="WP_203789058.1">
    <property type="nucleotide sequence ID" value="NZ_BOMV01000091.1"/>
</dbReference>
<reference evidence="3" key="1">
    <citation type="submission" date="2021-01" db="EMBL/GenBank/DDBJ databases">
        <title>Whole genome shotgun sequence of Actinoplanes rishiriensis NBRC 108556.</title>
        <authorList>
            <person name="Komaki H."/>
            <person name="Tamura T."/>
        </authorList>
    </citation>
    <scope>NUCLEOTIDE SEQUENCE</scope>
    <source>
        <strain evidence="3">NBRC 108556</strain>
    </source>
</reference>
<keyword evidence="4" id="KW-1185">Reference proteome</keyword>
<feature type="domain" description="Hemerythrin-like" evidence="2">
    <location>
        <begin position="316"/>
        <end position="430"/>
    </location>
</feature>
<comment type="caution">
    <text evidence="3">The sequence shown here is derived from an EMBL/GenBank/DDBJ whole genome shotgun (WGS) entry which is preliminary data.</text>
</comment>
<proteinExistence type="predicted"/>
<feature type="region of interest" description="Disordered" evidence="1">
    <location>
        <begin position="291"/>
        <end position="313"/>
    </location>
</feature>
<dbReference type="PANTHER" id="PTHR35585:SF1">
    <property type="entry name" value="HHE DOMAIN PROTEIN (AFU_ORTHOLOGUE AFUA_4G00730)"/>
    <property type="match status" value="1"/>
</dbReference>
<dbReference type="InterPro" id="IPR012312">
    <property type="entry name" value="Hemerythrin-like"/>
</dbReference>
<evidence type="ECO:0000313" key="3">
    <source>
        <dbReference type="EMBL" id="GIF00850.1"/>
    </source>
</evidence>
<gene>
    <name evidence="3" type="ORF">Ari01nite_83140</name>
</gene>
<dbReference type="PANTHER" id="PTHR35585">
    <property type="entry name" value="HHE DOMAIN PROTEIN (AFU_ORTHOLOGUE AFUA_4G00730)"/>
    <property type="match status" value="1"/>
</dbReference>
<dbReference type="AlphaFoldDB" id="A0A919K8Y3"/>
<name>A0A919K8Y3_9ACTN</name>